<evidence type="ECO:0000313" key="2">
    <source>
        <dbReference type="EMBL" id="VFU17359.1"/>
    </source>
</evidence>
<sequence>MRAGLGMSDCGPFVPTPEPRRDVEPPLSFYHGRNTKQPQIVSPISEGPGVFAIWIEDDKPRVGHPRPTGILNGLLCGLHRPSN</sequence>
<reference evidence="2 3" key="1">
    <citation type="submission" date="2019-03" db="EMBL/GenBank/DDBJ databases">
        <authorList>
            <person name="Kox A.R. M."/>
        </authorList>
    </citation>
    <scope>NUCLEOTIDE SEQUENCE [LARGE SCALE GENOMIC DNA]</scope>
    <source>
        <strain evidence="2">MTUNDRAET4 annotated genome</strain>
        <plasmid evidence="3">3</plasmid>
    </source>
</reference>
<accession>A0A4U8Z799</accession>
<dbReference type="AlphaFoldDB" id="A0A4U8Z799"/>
<name>A0A4U8Z799_METTU</name>
<evidence type="ECO:0000313" key="3">
    <source>
        <dbReference type="Proteomes" id="UP000294360"/>
    </source>
</evidence>
<keyword evidence="2" id="KW-0614">Plasmid</keyword>
<protein>
    <submittedName>
        <fullName evidence="2">Uncharacterized protein</fullName>
    </submittedName>
</protein>
<dbReference type="KEGG" id="mtun:MTUNDRAET4_0001.2"/>
<feature type="region of interest" description="Disordered" evidence="1">
    <location>
        <begin position="1"/>
        <end position="24"/>
    </location>
</feature>
<evidence type="ECO:0000256" key="1">
    <source>
        <dbReference type="SAM" id="MobiDB-lite"/>
    </source>
</evidence>
<organism evidence="2 3">
    <name type="scientific">Methylocella tundrae</name>
    <dbReference type="NCBI Taxonomy" id="227605"/>
    <lineage>
        <taxon>Bacteria</taxon>
        <taxon>Pseudomonadati</taxon>
        <taxon>Pseudomonadota</taxon>
        <taxon>Alphaproteobacteria</taxon>
        <taxon>Hyphomicrobiales</taxon>
        <taxon>Beijerinckiaceae</taxon>
        <taxon>Methylocella</taxon>
    </lineage>
</organism>
<dbReference type="Proteomes" id="UP000294360">
    <property type="component" value="Plasmid 3"/>
</dbReference>
<geneLocation type="plasmid" evidence="2 3">
    <name>3</name>
</geneLocation>
<gene>
    <name evidence="2" type="ORF">MTUNDRAET4_0001</name>
</gene>
<proteinExistence type="predicted"/>
<dbReference type="EMBL" id="LR536452">
    <property type="protein sequence ID" value="VFU17359.1"/>
    <property type="molecule type" value="Genomic_DNA"/>
</dbReference>